<comment type="caution">
    <text evidence="3">The sequence shown here is derived from an EMBL/GenBank/DDBJ whole genome shotgun (WGS) entry which is preliminary data.</text>
</comment>
<dbReference type="Proteomes" id="UP000226431">
    <property type="component" value="Unassembled WGS sequence"/>
</dbReference>
<protein>
    <recommendedName>
        <fullName evidence="2">N-acetyltransferase ESCO zinc-finger domain-containing protein</fullName>
    </recommendedName>
</protein>
<dbReference type="EMBL" id="NJES01000008">
    <property type="protein sequence ID" value="PHH80790.1"/>
    <property type="molecule type" value="Genomic_DNA"/>
</dbReference>
<feature type="region of interest" description="Disordered" evidence="1">
    <location>
        <begin position="1"/>
        <end position="186"/>
    </location>
</feature>
<evidence type="ECO:0000313" key="4">
    <source>
        <dbReference type="Proteomes" id="UP000226431"/>
    </source>
</evidence>
<dbReference type="AlphaFoldDB" id="A0A2C5ZLY9"/>
<gene>
    <name evidence="3" type="ORF">CDD80_6880</name>
</gene>
<dbReference type="Pfam" id="PF13878">
    <property type="entry name" value="zf-C2H2_3"/>
    <property type="match status" value="1"/>
</dbReference>
<feature type="compositionally biased region" description="Basic and acidic residues" evidence="1">
    <location>
        <begin position="139"/>
        <end position="148"/>
    </location>
</feature>
<evidence type="ECO:0000259" key="2">
    <source>
        <dbReference type="Pfam" id="PF13878"/>
    </source>
</evidence>
<dbReference type="InterPro" id="IPR028005">
    <property type="entry name" value="AcTrfase_ESCO_Znf_dom"/>
</dbReference>
<feature type="compositionally biased region" description="Polar residues" evidence="1">
    <location>
        <begin position="123"/>
        <end position="138"/>
    </location>
</feature>
<dbReference type="OrthoDB" id="19981at2759"/>
<feature type="compositionally biased region" description="Polar residues" evidence="1">
    <location>
        <begin position="94"/>
        <end position="106"/>
    </location>
</feature>
<feature type="compositionally biased region" description="Polar residues" evidence="1">
    <location>
        <begin position="44"/>
        <end position="74"/>
    </location>
</feature>
<feature type="compositionally biased region" description="Basic residues" evidence="1">
    <location>
        <begin position="175"/>
        <end position="184"/>
    </location>
</feature>
<feature type="compositionally biased region" description="Basic and acidic residues" evidence="1">
    <location>
        <begin position="30"/>
        <end position="42"/>
    </location>
</feature>
<feature type="domain" description="N-acetyltransferase ESCO zinc-finger" evidence="2">
    <location>
        <begin position="186"/>
        <end position="224"/>
    </location>
</feature>
<reference evidence="3 4" key="1">
    <citation type="submission" date="2017-06" db="EMBL/GenBank/DDBJ databases">
        <title>Ant-infecting Ophiocordyceps genomes reveal a high diversity of potential behavioral manipulation genes and a possible major role for enterotoxins.</title>
        <authorList>
            <person name="De Bekker C."/>
            <person name="Evans H.C."/>
            <person name="Brachmann A."/>
            <person name="Hughes D.P."/>
        </authorList>
    </citation>
    <scope>NUCLEOTIDE SEQUENCE [LARGE SCALE GENOMIC DNA]</scope>
    <source>
        <strain evidence="3 4">Map16</strain>
    </source>
</reference>
<sequence length="237" mass="26095">MSGPPSRIRDRPLRTYGKRSASSNAPGEPPTKRQLIEAKDDVSPTPTTKPGSAPSVTHVTDQPAQANGKLSTRPSIRAYFKPVTRTKVEDSSKPDSYNEPSGSLRSSDAHERRRPRLLRLRPTASNTTAETPLQNRVKTPSDSHKAENRCSASPCAGGNCATQPTETERTAKPGTKSKRRRRPRVQTTLNLSTGGTFAECKVCNTVWNPLYPDDVSYHARRHAKVTAREKRKKDDGL</sequence>
<name>A0A2C5ZLY9_9HYPO</name>
<keyword evidence="4" id="KW-1185">Reference proteome</keyword>
<proteinExistence type="predicted"/>
<evidence type="ECO:0000313" key="3">
    <source>
        <dbReference type="EMBL" id="PHH80790.1"/>
    </source>
</evidence>
<organism evidence="3 4">
    <name type="scientific">Ophiocordyceps camponoti-rufipedis</name>
    <dbReference type="NCBI Taxonomy" id="2004952"/>
    <lineage>
        <taxon>Eukaryota</taxon>
        <taxon>Fungi</taxon>
        <taxon>Dikarya</taxon>
        <taxon>Ascomycota</taxon>
        <taxon>Pezizomycotina</taxon>
        <taxon>Sordariomycetes</taxon>
        <taxon>Hypocreomycetidae</taxon>
        <taxon>Hypocreales</taxon>
        <taxon>Ophiocordycipitaceae</taxon>
        <taxon>Ophiocordyceps</taxon>
    </lineage>
</organism>
<accession>A0A2C5ZLY9</accession>
<evidence type="ECO:0000256" key="1">
    <source>
        <dbReference type="SAM" id="MobiDB-lite"/>
    </source>
</evidence>